<feature type="compositionally biased region" description="Basic and acidic residues" evidence="1">
    <location>
        <begin position="51"/>
        <end position="66"/>
    </location>
</feature>
<dbReference type="InterPro" id="IPR012417">
    <property type="entry name" value="CaM-bd_dom_pln"/>
</dbReference>
<dbReference type="AlphaFoldDB" id="A0A2I0AB39"/>
<dbReference type="InterPro" id="IPR044681">
    <property type="entry name" value="PICBP-like"/>
</dbReference>
<evidence type="ECO:0000256" key="1">
    <source>
        <dbReference type="SAM" id="MobiDB-lite"/>
    </source>
</evidence>
<evidence type="ECO:0000259" key="2">
    <source>
        <dbReference type="SMART" id="SM01054"/>
    </source>
</evidence>
<evidence type="ECO:0000313" key="4">
    <source>
        <dbReference type="Proteomes" id="UP000236161"/>
    </source>
</evidence>
<dbReference type="Pfam" id="PF07839">
    <property type="entry name" value="CaM_binding"/>
    <property type="match status" value="1"/>
</dbReference>
<dbReference type="Proteomes" id="UP000236161">
    <property type="component" value="Unassembled WGS sequence"/>
</dbReference>
<evidence type="ECO:0000313" key="3">
    <source>
        <dbReference type="EMBL" id="PKA52759.1"/>
    </source>
</evidence>
<reference evidence="3 4" key="1">
    <citation type="journal article" date="2017" name="Nature">
        <title>The Apostasia genome and the evolution of orchids.</title>
        <authorList>
            <person name="Zhang G.Q."/>
            <person name="Liu K.W."/>
            <person name="Li Z."/>
            <person name="Lohaus R."/>
            <person name="Hsiao Y.Y."/>
            <person name="Niu S.C."/>
            <person name="Wang J.Y."/>
            <person name="Lin Y.C."/>
            <person name="Xu Q."/>
            <person name="Chen L.J."/>
            <person name="Yoshida K."/>
            <person name="Fujiwara S."/>
            <person name="Wang Z.W."/>
            <person name="Zhang Y.Q."/>
            <person name="Mitsuda N."/>
            <person name="Wang M."/>
            <person name="Liu G.H."/>
            <person name="Pecoraro L."/>
            <person name="Huang H.X."/>
            <person name="Xiao X.J."/>
            <person name="Lin M."/>
            <person name="Wu X.Y."/>
            <person name="Wu W.L."/>
            <person name="Chen Y.Y."/>
            <person name="Chang S.B."/>
            <person name="Sakamoto S."/>
            <person name="Ohme-Takagi M."/>
            <person name="Yagi M."/>
            <person name="Zeng S.J."/>
            <person name="Shen C.Y."/>
            <person name="Yeh C.M."/>
            <person name="Luo Y.B."/>
            <person name="Tsai W.C."/>
            <person name="Van de Peer Y."/>
            <person name="Liu Z.J."/>
        </authorList>
    </citation>
    <scope>NUCLEOTIDE SEQUENCE [LARGE SCALE GENOMIC DNA]</scope>
    <source>
        <strain evidence="4">cv. Shenzhen</strain>
        <tissue evidence="3">Stem</tissue>
    </source>
</reference>
<feature type="region of interest" description="Disordered" evidence="1">
    <location>
        <begin position="1"/>
        <end position="91"/>
    </location>
</feature>
<feature type="compositionally biased region" description="Basic and acidic residues" evidence="1">
    <location>
        <begin position="335"/>
        <end position="347"/>
    </location>
</feature>
<protein>
    <recommendedName>
        <fullName evidence="2">Calmodulin-binding domain-containing protein</fullName>
    </recommendedName>
</protein>
<keyword evidence="4" id="KW-1185">Reference proteome</keyword>
<feature type="compositionally biased region" description="Basic and acidic residues" evidence="1">
    <location>
        <begin position="1"/>
        <end position="11"/>
    </location>
</feature>
<dbReference type="SMART" id="SM01054">
    <property type="entry name" value="CaM_binding"/>
    <property type="match status" value="1"/>
</dbReference>
<gene>
    <name evidence="3" type="ORF">AXF42_Ash001740</name>
</gene>
<feature type="domain" description="Calmodulin-binding" evidence="2">
    <location>
        <begin position="363"/>
        <end position="474"/>
    </location>
</feature>
<dbReference type="PANTHER" id="PTHR33923:SF2">
    <property type="entry name" value="CALMODULIN-BINDING PROTEIN-RELATED"/>
    <property type="match status" value="1"/>
</dbReference>
<organism evidence="3 4">
    <name type="scientific">Apostasia shenzhenica</name>
    <dbReference type="NCBI Taxonomy" id="1088818"/>
    <lineage>
        <taxon>Eukaryota</taxon>
        <taxon>Viridiplantae</taxon>
        <taxon>Streptophyta</taxon>
        <taxon>Embryophyta</taxon>
        <taxon>Tracheophyta</taxon>
        <taxon>Spermatophyta</taxon>
        <taxon>Magnoliopsida</taxon>
        <taxon>Liliopsida</taxon>
        <taxon>Asparagales</taxon>
        <taxon>Orchidaceae</taxon>
        <taxon>Apostasioideae</taxon>
        <taxon>Apostasia</taxon>
    </lineage>
</organism>
<sequence>MVLRKVLDKFRSPRQPRAGSAEPEKRSSKQDGATGAAEDSKKRLKKMRSVRVADLDGLRKGNEKKPQVTPVSATSNKMIKGGVKNPKNAVPSNPISSFSRVAHGVKPAARVLVKNPSLKRPWRPSTKKSTGMNAIRSTCSSTMKDSKIPNSVDVDVDEPDGLCQYSYCSLHGGDRHGAVPVLKRFLSKRVSLKAEESMKVVGHSARRADEEIEFVEDVVNEFFVEIHSKLQVESVQQEGCEEKSRDDVSVENEMISEDQHHVNRLQESCSVTSFEEDCGDDNSELSEEEMEVLNQFLKYLEKGWDEGVHLETKESAPAAICQEDDGRPEASSGFVHEEEHKLSARNDEQKDDFKANLIKFGCEEHDSDGNVVYFESHKGKSCSIPKATYRKTRRKSTENVEAVKDFNPRPPRLLPLQTEPEPEKVNLKHQSVEERRAAEEWMIDFAVRKALRRFAPARKKKVALLVAAFEAVMPQMREKPLSYEGSCYTNGRAEQICRCN</sequence>
<dbReference type="GO" id="GO:0005516">
    <property type="term" value="F:calmodulin binding"/>
    <property type="evidence" value="ECO:0007669"/>
    <property type="project" value="InterPro"/>
</dbReference>
<dbReference type="PANTHER" id="PTHR33923">
    <property type="entry name" value="CALMODULIN-BINDING PROTEIN-RELATED"/>
    <property type="match status" value="1"/>
</dbReference>
<feature type="region of interest" description="Disordered" evidence="1">
    <location>
        <begin position="317"/>
        <end position="347"/>
    </location>
</feature>
<dbReference type="STRING" id="1088818.A0A2I0AB39"/>
<accession>A0A2I0AB39</accession>
<name>A0A2I0AB39_9ASPA</name>
<proteinExistence type="predicted"/>
<dbReference type="OrthoDB" id="1304871at2759"/>
<dbReference type="EMBL" id="KZ452001">
    <property type="protein sequence ID" value="PKA52759.1"/>
    <property type="molecule type" value="Genomic_DNA"/>
</dbReference>